<evidence type="ECO:0000256" key="5">
    <source>
        <dbReference type="ARBA" id="ARBA00022989"/>
    </source>
</evidence>
<evidence type="ECO:0000256" key="4">
    <source>
        <dbReference type="ARBA" id="ARBA00022692"/>
    </source>
</evidence>
<evidence type="ECO:0000256" key="3">
    <source>
        <dbReference type="ARBA" id="ARBA00022475"/>
    </source>
</evidence>
<reference evidence="9 10" key="1">
    <citation type="submission" date="2020-08" db="EMBL/GenBank/DDBJ databases">
        <title>Sequencing the genomes of 1000 actinobacteria strains.</title>
        <authorList>
            <person name="Klenk H.-P."/>
        </authorList>
    </citation>
    <scope>NUCLEOTIDE SEQUENCE [LARGE SCALE GENOMIC DNA]</scope>
    <source>
        <strain evidence="9 10">DSM 23040</strain>
    </source>
</reference>
<comment type="similarity">
    <text evidence="2">Belongs to the acyltransferase 3 family.</text>
</comment>
<dbReference type="GO" id="GO:0009246">
    <property type="term" value="P:enterobacterial common antigen biosynthetic process"/>
    <property type="evidence" value="ECO:0007669"/>
    <property type="project" value="TreeGrafter"/>
</dbReference>
<proteinExistence type="inferred from homology"/>
<dbReference type="InterPro" id="IPR002656">
    <property type="entry name" value="Acyl_transf_3_dom"/>
</dbReference>
<feature type="transmembrane region" description="Helical" evidence="7">
    <location>
        <begin position="12"/>
        <end position="32"/>
    </location>
</feature>
<protein>
    <submittedName>
        <fullName evidence="9">Fucose 4-O-acetylase-like acetyltransferase</fullName>
    </submittedName>
</protein>
<dbReference type="Proteomes" id="UP000568050">
    <property type="component" value="Unassembled WGS sequence"/>
</dbReference>
<dbReference type="AlphaFoldDB" id="A0A839QYC3"/>
<keyword evidence="10" id="KW-1185">Reference proteome</keyword>
<evidence type="ECO:0000313" key="9">
    <source>
        <dbReference type="EMBL" id="MBB3022407.1"/>
    </source>
</evidence>
<accession>A0A839QYC3</accession>
<keyword evidence="6 7" id="KW-0472">Membrane</keyword>
<comment type="subcellular location">
    <subcellularLocation>
        <location evidence="1">Cell membrane</location>
        <topology evidence="1">Multi-pass membrane protein</topology>
    </subcellularLocation>
</comment>
<evidence type="ECO:0000256" key="1">
    <source>
        <dbReference type="ARBA" id="ARBA00004651"/>
    </source>
</evidence>
<name>A0A839QYC3_9MICO</name>
<feature type="transmembrane region" description="Helical" evidence="7">
    <location>
        <begin position="44"/>
        <end position="61"/>
    </location>
</feature>
<feature type="transmembrane region" description="Helical" evidence="7">
    <location>
        <begin position="154"/>
        <end position="173"/>
    </location>
</feature>
<dbReference type="GO" id="GO:0016413">
    <property type="term" value="F:O-acetyltransferase activity"/>
    <property type="evidence" value="ECO:0007669"/>
    <property type="project" value="TreeGrafter"/>
</dbReference>
<evidence type="ECO:0000256" key="2">
    <source>
        <dbReference type="ARBA" id="ARBA00007400"/>
    </source>
</evidence>
<dbReference type="PANTHER" id="PTHR40074">
    <property type="entry name" value="O-ACETYLTRANSFERASE WECH"/>
    <property type="match status" value="1"/>
</dbReference>
<dbReference type="EMBL" id="JACHWP010000001">
    <property type="protein sequence ID" value="MBB3022407.1"/>
    <property type="molecule type" value="Genomic_DNA"/>
</dbReference>
<evidence type="ECO:0000256" key="6">
    <source>
        <dbReference type="ARBA" id="ARBA00023136"/>
    </source>
</evidence>
<dbReference type="PANTHER" id="PTHR40074:SF4">
    <property type="entry name" value="INNER MEMBRANE PROTEIN YCFT"/>
    <property type="match status" value="1"/>
</dbReference>
<dbReference type="Pfam" id="PF01757">
    <property type="entry name" value="Acyl_transf_3"/>
    <property type="match status" value="1"/>
</dbReference>
<feature type="transmembrane region" description="Helical" evidence="7">
    <location>
        <begin position="104"/>
        <end position="125"/>
    </location>
</feature>
<sequence length="304" mass="33633">MAKRLEWMDELRGLAIILVIVHHVLTVPAVLGGASPAWQPVMDFLLPFRMPVMLALSGLLLPRSVAKPLRDFYAGKVQRILWPYVLWMVISCIVLLSPATLVSIWAWAGGAWHLWFLAVLLACYLVAPMTRWIPAWVWPIPMVILAQFPDTNAVVRVLWFGSFFFAGAALARWLDRWQGVRAWAPCLLAVAAVAAAVWMKGSDESIAGFLVSLAGILAAVWIAPRAPRSRGLQFIGERSIVFYLAHFPAIGVAYLLIGDVTWWVLGPLLLVVGIGVPLALTRLSESFLFRLPVPKREGVRAGRA</sequence>
<feature type="transmembrane region" description="Helical" evidence="7">
    <location>
        <begin position="81"/>
        <end position="98"/>
    </location>
</feature>
<feature type="domain" description="Acyltransferase 3" evidence="8">
    <location>
        <begin position="6"/>
        <end position="281"/>
    </location>
</feature>
<evidence type="ECO:0000259" key="8">
    <source>
        <dbReference type="Pfam" id="PF01757"/>
    </source>
</evidence>
<dbReference type="RefSeq" id="WP_183374422.1">
    <property type="nucleotide sequence ID" value="NZ_CBCSFZ010000041.1"/>
</dbReference>
<feature type="transmembrane region" description="Helical" evidence="7">
    <location>
        <begin position="262"/>
        <end position="280"/>
    </location>
</feature>
<feature type="transmembrane region" description="Helical" evidence="7">
    <location>
        <begin position="205"/>
        <end position="223"/>
    </location>
</feature>
<comment type="caution">
    <text evidence="9">The sequence shown here is derived from an EMBL/GenBank/DDBJ whole genome shotgun (WGS) entry which is preliminary data.</text>
</comment>
<keyword evidence="9" id="KW-0808">Transferase</keyword>
<keyword evidence="5 7" id="KW-1133">Transmembrane helix</keyword>
<keyword evidence="3" id="KW-1003">Cell membrane</keyword>
<organism evidence="9 10">
    <name type="scientific">Helcobacillus massiliensis</name>
    <dbReference type="NCBI Taxonomy" id="521392"/>
    <lineage>
        <taxon>Bacteria</taxon>
        <taxon>Bacillati</taxon>
        <taxon>Actinomycetota</taxon>
        <taxon>Actinomycetes</taxon>
        <taxon>Micrococcales</taxon>
        <taxon>Dermabacteraceae</taxon>
        <taxon>Helcobacillus</taxon>
    </lineage>
</organism>
<evidence type="ECO:0000313" key="10">
    <source>
        <dbReference type="Proteomes" id="UP000568050"/>
    </source>
</evidence>
<keyword evidence="4 7" id="KW-0812">Transmembrane</keyword>
<dbReference type="GO" id="GO:0005886">
    <property type="term" value="C:plasma membrane"/>
    <property type="evidence" value="ECO:0007669"/>
    <property type="project" value="UniProtKB-SubCell"/>
</dbReference>
<evidence type="ECO:0000256" key="7">
    <source>
        <dbReference type="SAM" id="Phobius"/>
    </source>
</evidence>
<feature type="transmembrane region" description="Helical" evidence="7">
    <location>
        <begin position="180"/>
        <end position="199"/>
    </location>
</feature>
<feature type="transmembrane region" description="Helical" evidence="7">
    <location>
        <begin position="235"/>
        <end position="256"/>
    </location>
</feature>
<gene>
    <name evidence="9" type="ORF">FHX50_000655</name>
</gene>